<evidence type="ECO:0000256" key="3">
    <source>
        <dbReference type="ARBA" id="ARBA00022475"/>
    </source>
</evidence>
<feature type="transmembrane region" description="Helical" evidence="9">
    <location>
        <begin position="561"/>
        <end position="585"/>
    </location>
</feature>
<dbReference type="PANTHER" id="PTHR42643:SF40">
    <property type="entry name" value="IONOTROPIC RECEPTOR 41A-RELATED"/>
    <property type="match status" value="1"/>
</dbReference>
<feature type="transmembrane region" description="Helical" evidence="9">
    <location>
        <begin position="320"/>
        <end position="340"/>
    </location>
</feature>
<evidence type="ECO:0000256" key="1">
    <source>
        <dbReference type="ARBA" id="ARBA00004651"/>
    </source>
</evidence>
<comment type="similarity">
    <text evidence="2">Belongs to the glutamate-gated ion channel (TC 1.A.10.1) family.</text>
</comment>
<evidence type="ECO:0000256" key="8">
    <source>
        <dbReference type="ARBA" id="ARBA00023180"/>
    </source>
</evidence>
<reference evidence="12 13" key="1">
    <citation type="submission" date="2023-11" db="EMBL/GenBank/DDBJ databases">
        <authorList>
            <person name="Hedman E."/>
            <person name="Englund M."/>
            <person name="Stromberg M."/>
            <person name="Nyberg Akerstrom W."/>
            <person name="Nylinder S."/>
            <person name="Jareborg N."/>
            <person name="Kallberg Y."/>
            <person name="Kronander E."/>
        </authorList>
    </citation>
    <scope>NUCLEOTIDE SEQUENCE [LARGE SCALE GENOMIC DNA]</scope>
</reference>
<evidence type="ECO:0000256" key="4">
    <source>
        <dbReference type="ARBA" id="ARBA00022692"/>
    </source>
</evidence>
<evidence type="ECO:0000256" key="6">
    <source>
        <dbReference type="ARBA" id="ARBA00023136"/>
    </source>
</evidence>
<sequence>MIFFGSALLPVDILLQTLLNQYFASSDCIAFISDDSIQFNYNKTFVYIKPEEENFTLLLLQVSEMGCMDYIVKVNEPQKFMIAFEKIAHFTNTRKSDRKIIFLQDYHQKDVKNNLLEVFKLKESSFFANILIIAPSRNETSSCEYYDLITHKFVGLSNHDQPLYLDQWNSCTKKFYHNENLFPHSMTNMYGKVVKVSCFTYKPYVLLDLNPLLVPSGRDGIEIRIVDEFCRWINCTVEIVRDDKHLWGEIYSYENLTGVGVIGSLVKDRADLGITALYSWYEEYLALDLSAPFVRTAVTCIAPAPRLLASWETPFLPFSFYMWIAIIFTFIYASVALIIAQGCCAKNVFLTTFGMMISQSQNDAGKSWRIRSITGWMLIGGLVLDNAYGGGLASTFTVPKYEKSIDTVQDIVDRKIEWGATHDAWIFSLTLSQEPLMKQLVSQFKTYSFDELERKSFDRSMAYSIEKLPAGYYAIGDYITEKAVLDFMIMLEDFYFEQCVIMLRKSSAYTNKINQLIGRLHESGLLLAWERQVALQHLNYKIQLEVKLSRSKKDVDKIEPLAVRHFLGVFILFGTGVLISFMVLISEIITHKKPNQNINPL</sequence>
<dbReference type="Gene3D" id="3.40.190.10">
    <property type="entry name" value="Periplasmic binding protein-like II"/>
    <property type="match status" value="1"/>
</dbReference>
<comment type="subcellular location">
    <subcellularLocation>
        <location evidence="1">Cell membrane</location>
        <topology evidence="1">Multi-pass membrane protein</topology>
    </subcellularLocation>
</comment>
<evidence type="ECO:0000256" key="10">
    <source>
        <dbReference type="SAM" id="SignalP"/>
    </source>
</evidence>
<evidence type="ECO:0000313" key="12">
    <source>
        <dbReference type="EMBL" id="CAK1604258.1"/>
    </source>
</evidence>
<name>A0AAV1M959_9NEOP</name>
<feature type="signal peptide" evidence="10">
    <location>
        <begin position="1"/>
        <end position="26"/>
    </location>
</feature>
<keyword evidence="5 9" id="KW-1133">Transmembrane helix</keyword>
<dbReference type="GO" id="GO:0015276">
    <property type="term" value="F:ligand-gated monoatomic ion channel activity"/>
    <property type="evidence" value="ECO:0007669"/>
    <property type="project" value="InterPro"/>
</dbReference>
<dbReference type="InterPro" id="IPR052192">
    <property type="entry name" value="Insect_Ionotropic_Sensory_Rcpt"/>
</dbReference>
<dbReference type="InterPro" id="IPR001320">
    <property type="entry name" value="Iontro_rcpt_C"/>
</dbReference>
<keyword evidence="8" id="KW-0325">Glycoprotein</keyword>
<dbReference type="GO" id="GO:0005886">
    <property type="term" value="C:plasma membrane"/>
    <property type="evidence" value="ECO:0007669"/>
    <property type="project" value="UniProtKB-SubCell"/>
</dbReference>
<evidence type="ECO:0000256" key="5">
    <source>
        <dbReference type="ARBA" id="ARBA00022989"/>
    </source>
</evidence>
<dbReference type="Proteomes" id="UP001314205">
    <property type="component" value="Unassembled WGS sequence"/>
</dbReference>
<evidence type="ECO:0000259" key="11">
    <source>
        <dbReference type="Pfam" id="PF00060"/>
    </source>
</evidence>
<keyword evidence="3" id="KW-1003">Cell membrane</keyword>
<organism evidence="12 13">
    <name type="scientific">Parnassius mnemosyne</name>
    <name type="common">clouded apollo</name>
    <dbReference type="NCBI Taxonomy" id="213953"/>
    <lineage>
        <taxon>Eukaryota</taxon>
        <taxon>Metazoa</taxon>
        <taxon>Ecdysozoa</taxon>
        <taxon>Arthropoda</taxon>
        <taxon>Hexapoda</taxon>
        <taxon>Insecta</taxon>
        <taxon>Pterygota</taxon>
        <taxon>Neoptera</taxon>
        <taxon>Endopterygota</taxon>
        <taxon>Lepidoptera</taxon>
        <taxon>Glossata</taxon>
        <taxon>Ditrysia</taxon>
        <taxon>Papilionoidea</taxon>
        <taxon>Papilionidae</taxon>
        <taxon>Parnassiinae</taxon>
        <taxon>Parnassini</taxon>
        <taxon>Parnassius</taxon>
        <taxon>Driopa</taxon>
    </lineage>
</organism>
<dbReference type="Gene3D" id="1.10.287.70">
    <property type="match status" value="1"/>
</dbReference>
<feature type="chain" id="PRO_5043550346" description="Ionotropic glutamate receptor C-terminal domain-containing protein" evidence="10">
    <location>
        <begin position="27"/>
        <end position="601"/>
    </location>
</feature>
<feature type="domain" description="Ionotropic glutamate receptor C-terminal" evidence="11">
    <location>
        <begin position="346"/>
        <end position="576"/>
    </location>
</feature>
<keyword evidence="6 9" id="KW-0472">Membrane</keyword>
<gene>
    <name evidence="12" type="ORF">PARMNEM_LOCUS22500</name>
</gene>
<comment type="caution">
    <text evidence="12">The sequence shown here is derived from an EMBL/GenBank/DDBJ whole genome shotgun (WGS) entry which is preliminary data.</text>
</comment>
<evidence type="ECO:0000313" key="13">
    <source>
        <dbReference type="Proteomes" id="UP001314205"/>
    </source>
</evidence>
<keyword evidence="7" id="KW-0675">Receptor</keyword>
<dbReference type="GO" id="GO:0050906">
    <property type="term" value="P:detection of stimulus involved in sensory perception"/>
    <property type="evidence" value="ECO:0007669"/>
    <property type="project" value="UniProtKB-ARBA"/>
</dbReference>
<evidence type="ECO:0000256" key="7">
    <source>
        <dbReference type="ARBA" id="ARBA00023170"/>
    </source>
</evidence>
<proteinExistence type="inferred from homology"/>
<dbReference type="Pfam" id="PF00060">
    <property type="entry name" value="Lig_chan"/>
    <property type="match status" value="1"/>
</dbReference>
<keyword evidence="4 9" id="KW-0812">Transmembrane</keyword>
<protein>
    <recommendedName>
        <fullName evidence="11">Ionotropic glutamate receptor C-terminal domain-containing protein</fullName>
    </recommendedName>
</protein>
<evidence type="ECO:0000256" key="2">
    <source>
        <dbReference type="ARBA" id="ARBA00008685"/>
    </source>
</evidence>
<evidence type="ECO:0000256" key="9">
    <source>
        <dbReference type="SAM" id="Phobius"/>
    </source>
</evidence>
<keyword evidence="10" id="KW-0732">Signal</keyword>
<accession>A0AAV1M959</accession>
<dbReference type="AlphaFoldDB" id="A0AAV1M959"/>
<keyword evidence="13" id="KW-1185">Reference proteome</keyword>
<dbReference type="PANTHER" id="PTHR42643">
    <property type="entry name" value="IONOTROPIC RECEPTOR 20A-RELATED"/>
    <property type="match status" value="1"/>
</dbReference>
<dbReference type="EMBL" id="CAVLGL010000159">
    <property type="protein sequence ID" value="CAK1604258.1"/>
    <property type="molecule type" value="Genomic_DNA"/>
</dbReference>
<dbReference type="SUPFAM" id="SSF53850">
    <property type="entry name" value="Periplasmic binding protein-like II"/>
    <property type="match status" value="1"/>
</dbReference>